<reference evidence="8 9" key="1">
    <citation type="submission" date="2016-10" db="EMBL/GenBank/DDBJ databases">
        <title>Genome sequence of Planktotalea frisia SH6-1.</title>
        <authorList>
            <person name="Poehlein A."/>
            <person name="Bakenhus I."/>
            <person name="Voget S."/>
            <person name="Brinkhoff T."/>
            <person name="Simon M."/>
        </authorList>
    </citation>
    <scope>NUCLEOTIDE SEQUENCE [LARGE SCALE GENOMIC DNA]</scope>
    <source>
        <strain evidence="8 9">SH6-1</strain>
    </source>
</reference>
<sequence length="291" mass="30640">MDLRALLMGLAFAFMWSSAFTSARIIVQDAPPLASLSLRFFLSGVIGIAIAKALGQHWKLTSGQWRAVFVFGLCQNALYLGLNFVAMQTIEASLASIIASTMPLMVAGAGWLFLKDRLPLQGIIGLVLGIAGVVLIMGARFDGNADAFGMAICVIGALGLTVATLAMRGASSGGNLLMIVGLQMLVGSAILGVVSIFTETLFLNPSIKLATAFVYTTLIPGLVATFIWFSLVERIGAVRASTFHFLNPFFGVSIAALLLGEKLGLMDVVGVVIITVGILLVQLSKQKPTDS</sequence>
<dbReference type="RefSeq" id="WP_072629101.1">
    <property type="nucleotide sequence ID" value="NZ_MLCB01000033.1"/>
</dbReference>
<dbReference type="EMBL" id="MLCB01000033">
    <property type="protein sequence ID" value="OJI95318.1"/>
    <property type="molecule type" value="Genomic_DNA"/>
</dbReference>
<dbReference type="PANTHER" id="PTHR32322">
    <property type="entry name" value="INNER MEMBRANE TRANSPORTER"/>
    <property type="match status" value="1"/>
</dbReference>
<feature type="transmembrane region" description="Helical" evidence="6">
    <location>
        <begin position="265"/>
        <end position="283"/>
    </location>
</feature>
<dbReference type="InterPro" id="IPR050638">
    <property type="entry name" value="AA-Vitamin_Transporters"/>
</dbReference>
<feature type="transmembrane region" description="Helical" evidence="6">
    <location>
        <begin position="67"/>
        <end position="86"/>
    </location>
</feature>
<dbReference type="Gene3D" id="1.10.3730.20">
    <property type="match status" value="1"/>
</dbReference>
<feature type="transmembrane region" description="Helical" evidence="6">
    <location>
        <begin position="92"/>
        <end position="114"/>
    </location>
</feature>
<evidence type="ECO:0000256" key="5">
    <source>
        <dbReference type="ARBA" id="ARBA00023136"/>
    </source>
</evidence>
<keyword evidence="4 6" id="KW-1133">Transmembrane helix</keyword>
<feature type="transmembrane region" description="Helical" evidence="6">
    <location>
        <begin position="147"/>
        <end position="167"/>
    </location>
</feature>
<feature type="transmembrane region" description="Helical" evidence="6">
    <location>
        <begin position="243"/>
        <end position="259"/>
    </location>
</feature>
<feature type="transmembrane region" description="Helical" evidence="6">
    <location>
        <begin position="176"/>
        <end position="197"/>
    </location>
</feature>
<gene>
    <name evidence="8" type="ORF">PFRI_04090</name>
</gene>
<dbReference type="InterPro" id="IPR037185">
    <property type="entry name" value="EmrE-like"/>
</dbReference>
<comment type="similarity">
    <text evidence="2">Belongs to the EamA transporter family.</text>
</comment>
<comment type="caution">
    <text evidence="8">The sequence shown here is derived from an EMBL/GenBank/DDBJ whole genome shotgun (WGS) entry which is preliminary data.</text>
</comment>
<evidence type="ECO:0000259" key="7">
    <source>
        <dbReference type="Pfam" id="PF00892"/>
    </source>
</evidence>
<feature type="domain" description="EamA" evidence="7">
    <location>
        <begin position="148"/>
        <end position="281"/>
    </location>
</feature>
<dbReference type="InterPro" id="IPR000620">
    <property type="entry name" value="EamA_dom"/>
</dbReference>
<dbReference type="PANTHER" id="PTHR32322:SF2">
    <property type="entry name" value="EAMA DOMAIN-CONTAINING PROTEIN"/>
    <property type="match status" value="1"/>
</dbReference>
<evidence type="ECO:0000313" key="9">
    <source>
        <dbReference type="Proteomes" id="UP000184514"/>
    </source>
</evidence>
<evidence type="ECO:0000256" key="1">
    <source>
        <dbReference type="ARBA" id="ARBA00004141"/>
    </source>
</evidence>
<comment type="subcellular location">
    <subcellularLocation>
        <location evidence="1">Membrane</location>
        <topology evidence="1">Multi-pass membrane protein</topology>
    </subcellularLocation>
</comment>
<dbReference type="STRING" id="696762.PFRI_04090"/>
<accession>A0A1L9P1D9</accession>
<organism evidence="8 9">
    <name type="scientific">Planktotalea frisia</name>
    <dbReference type="NCBI Taxonomy" id="696762"/>
    <lineage>
        <taxon>Bacteria</taxon>
        <taxon>Pseudomonadati</taxon>
        <taxon>Pseudomonadota</taxon>
        <taxon>Alphaproteobacteria</taxon>
        <taxon>Rhodobacterales</taxon>
        <taxon>Paracoccaceae</taxon>
        <taxon>Planktotalea</taxon>
    </lineage>
</organism>
<dbReference type="GO" id="GO:0016020">
    <property type="term" value="C:membrane"/>
    <property type="evidence" value="ECO:0007669"/>
    <property type="project" value="UniProtKB-SubCell"/>
</dbReference>
<evidence type="ECO:0000256" key="4">
    <source>
        <dbReference type="ARBA" id="ARBA00022989"/>
    </source>
</evidence>
<evidence type="ECO:0000256" key="2">
    <source>
        <dbReference type="ARBA" id="ARBA00007362"/>
    </source>
</evidence>
<keyword evidence="5 6" id="KW-0472">Membrane</keyword>
<name>A0A1L9P1D9_9RHOB</name>
<feature type="transmembrane region" description="Helical" evidence="6">
    <location>
        <begin position="33"/>
        <end position="55"/>
    </location>
</feature>
<feature type="transmembrane region" description="Helical" evidence="6">
    <location>
        <begin position="123"/>
        <end position="141"/>
    </location>
</feature>
<dbReference type="Pfam" id="PF00892">
    <property type="entry name" value="EamA"/>
    <property type="match status" value="2"/>
</dbReference>
<evidence type="ECO:0000256" key="6">
    <source>
        <dbReference type="SAM" id="Phobius"/>
    </source>
</evidence>
<keyword evidence="3 6" id="KW-0812">Transmembrane</keyword>
<feature type="domain" description="EamA" evidence="7">
    <location>
        <begin position="4"/>
        <end position="137"/>
    </location>
</feature>
<proteinExistence type="inferred from homology"/>
<dbReference type="OrthoDB" id="7274881at2"/>
<feature type="transmembrane region" description="Helical" evidence="6">
    <location>
        <begin position="209"/>
        <end position="231"/>
    </location>
</feature>
<evidence type="ECO:0000256" key="3">
    <source>
        <dbReference type="ARBA" id="ARBA00022692"/>
    </source>
</evidence>
<keyword evidence="9" id="KW-1185">Reference proteome</keyword>
<dbReference type="AlphaFoldDB" id="A0A1L9P1D9"/>
<protein>
    <submittedName>
        <fullName evidence="8">Putative DMT superfamily transporter inner membrane protein</fullName>
    </submittedName>
</protein>
<dbReference type="SUPFAM" id="SSF103481">
    <property type="entry name" value="Multidrug resistance efflux transporter EmrE"/>
    <property type="match status" value="2"/>
</dbReference>
<evidence type="ECO:0000313" key="8">
    <source>
        <dbReference type="EMBL" id="OJI95318.1"/>
    </source>
</evidence>
<dbReference type="Proteomes" id="UP000184514">
    <property type="component" value="Unassembled WGS sequence"/>
</dbReference>